<evidence type="ECO:0000256" key="1">
    <source>
        <dbReference type="SAM" id="Phobius"/>
    </source>
</evidence>
<dbReference type="Ensembl" id="ENSSSCT00025051484.1">
    <property type="protein sequence ID" value="ENSSSCP00025021960.1"/>
    <property type="gene ID" value="ENSSSCG00025037882.1"/>
</dbReference>
<keyword evidence="1" id="KW-1133">Transmembrane helix</keyword>
<evidence type="ECO:0000313" key="2">
    <source>
        <dbReference type="Ensembl" id="ENSSSCP00025021960.1"/>
    </source>
</evidence>
<proteinExistence type="predicted"/>
<reference evidence="2" key="1">
    <citation type="submission" date="2025-08" db="UniProtKB">
        <authorList>
            <consortium name="Ensembl"/>
        </authorList>
    </citation>
    <scope>IDENTIFICATION</scope>
</reference>
<keyword evidence="1" id="KW-0812">Transmembrane</keyword>
<feature type="transmembrane region" description="Helical" evidence="1">
    <location>
        <begin position="56"/>
        <end position="80"/>
    </location>
</feature>
<protein>
    <submittedName>
        <fullName evidence="2">Uncharacterized protein</fullName>
    </submittedName>
</protein>
<dbReference type="Proteomes" id="UP000694727">
    <property type="component" value="Unplaced"/>
</dbReference>
<name>A0A8D0RWK5_PIG</name>
<sequence>MPRSGIAGSNGSSLFRFLRHLHPAFHSGCTNLQSHQQCTRVPFSPHPLQHLLFVDFWMMAILAGVRWYLRVVSICISLIMSDVEHLFMCFLAICMSSLENCLFRSSAHFLMGLFVFLVWSCRRCLEILEVNPLSVDSLAKIFSHSVGCLFVLFRVSFAVQKRVSLIRSRLFLFVFIVHTLRGGSVAVVYVGECLAYVFPYEFYSVWSYI</sequence>
<feature type="transmembrane region" description="Helical" evidence="1">
    <location>
        <begin position="171"/>
        <end position="198"/>
    </location>
</feature>
<evidence type="ECO:0000313" key="3">
    <source>
        <dbReference type="Proteomes" id="UP000694727"/>
    </source>
</evidence>
<keyword evidence="1" id="KW-0472">Membrane</keyword>
<dbReference type="AlphaFoldDB" id="A0A8D0RWK5"/>
<feature type="transmembrane region" description="Helical" evidence="1">
    <location>
        <begin position="141"/>
        <end position="159"/>
    </location>
</feature>
<accession>A0A8D0RWK5</accession>
<feature type="transmembrane region" description="Helical" evidence="1">
    <location>
        <begin position="101"/>
        <end position="121"/>
    </location>
</feature>
<organism evidence="2 3">
    <name type="scientific">Sus scrofa</name>
    <name type="common">Pig</name>
    <dbReference type="NCBI Taxonomy" id="9823"/>
    <lineage>
        <taxon>Eukaryota</taxon>
        <taxon>Metazoa</taxon>
        <taxon>Chordata</taxon>
        <taxon>Craniata</taxon>
        <taxon>Vertebrata</taxon>
        <taxon>Euteleostomi</taxon>
        <taxon>Mammalia</taxon>
        <taxon>Eutheria</taxon>
        <taxon>Laurasiatheria</taxon>
        <taxon>Artiodactyla</taxon>
        <taxon>Suina</taxon>
        <taxon>Suidae</taxon>
        <taxon>Sus</taxon>
    </lineage>
</organism>